<keyword evidence="6 9" id="KW-1133">Transmembrane helix</keyword>
<evidence type="ECO:0000256" key="6">
    <source>
        <dbReference type="ARBA" id="ARBA00022989"/>
    </source>
</evidence>
<evidence type="ECO:0000256" key="3">
    <source>
        <dbReference type="ARBA" id="ARBA00022692"/>
    </source>
</evidence>
<evidence type="ECO:0000256" key="9">
    <source>
        <dbReference type="RuleBase" id="RU368073"/>
    </source>
</evidence>
<keyword evidence="4 9" id="KW-0256">Endoplasmic reticulum</keyword>
<comment type="function">
    <text evidence="9">Has a role in transport between endoplasmic reticulum and Golgi.</text>
</comment>
<comment type="similarity">
    <text evidence="1 9">Belongs to the YIF1 family.</text>
</comment>
<dbReference type="PANTHER" id="PTHR14083">
    <property type="entry name" value="YIP1 INTERACTING FACTOR HOMOLOG YIF1 PROTEIN"/>
    <property type="match status" value="1"/>
</dbReference>
<accession>A0AAD9R9S1</accession>
<organism evidence="11 12">
    <name type="scientific">Odynerus spinipes</name>
    <dbReference type="NCBI Taxonomy" id="1348599"/>
    <lineage>
        <taxon>Eukaryota</taxon>
        <taxon>Metazoa</taxon>
        <taxon>Ecdysozoa</taxon>
        <taxon>Arthropoda</taxon>
        <taxon>Hexapoda</taxon>
        <taxon>Insecta</taxon>
        <taxon>Pterygota</taxon>
        <taxon>Neoptera</taxon>
        <taxon>Endopterygota</taxon>
        <taxon>Hymenoptera</taxon>
        <taxon>Apocrita</taxon>
        <taxon>Aculeata</taxon>
        <taxon>Vespoidea</taxon>
        <taxon>Vespidae</taxon>
        <taxon>Eumeninae</taxon>
        <taxon>Odynerus</taxon>
    </lineage>
</organism>
<evidence type="ECO:0000313" key="12">
    <source>
        <dbReference type="Proteomes" id="UP001258017"/>
    </source>
</evidence>
<keyword evidence="2 9" id="KW-0813">Transport</keyword>
<dbReference type="Proteomes" id="UP001258017">
    <property type="component" value="Unassembled WGS sequence"/>
</dbReference>
<feature type="region of interest" description="Disordered" evidence="10">
    <location>
        <begin position="48"/>
        <end position="73"/>
    </location>
</feature>
<sequence length="313" mass="35558">MNYSQSSARRGKPKRLLDPSAGLSTRPIQPVQNSYMYSQQVPVNNSLSPEYGFNIPEQSPPPPPPPPYGFNATPMQNYVHNEDHAENYSSPRFASQILSQPVVTNMAVQYGNALVGSGKQHFEKYVPITAFKYYFAVDTSYVFAKLAILMFPFTHKDWTVKYEQDMPMQPRYEKNAPDMYIPTMAFLTYVVLAGLVLGAQERFSPEQLSILASSVLAWGIIELVVHTISLYVMNLETSLATLDLLAYCGYKYCNIGFLPYEIFKVKSYSTGSHFVYSYWQQKKTLFYILCSNYSTCVNVVAVLSLDLNKKFKK</sequence>
<reference evidence="11" key="2">
    <citation type="journal article" date="2023" name="Commun. Biol.">
        <title>Intrasexual cuticular hydrocarbon dimorphism in a wasp sheds light on hydrocarbon biosynthesis genes in Hymenoptera.</title>
        <authorList>
            <person name="Moris V.C."/>
            <person name="Podsiadlowski L."/>
            <person name="Martin S."/>
            <person name="Oeyen J.P."/>
            <person name="Donath A."/>
            <person name="Petersen M."/>
            <person name="Wilbrandt J."/>
            <person name="Misof B."/>
            <person name="Liedtke D."/>
            <person name="Thamm M."/>
            <person name="Scheiner R."/>
            <person name="Schmitt T."/>
            <person name="Niehuis O."/>
        </authorList>
    </citation>
    <scope>NUCLEOTIDE SEQUENCE</scope>
    <source>
        <strain evidence="11">GBR_01_08_01A</strain>
    </source>
</reference>
<name>A0AAD9R9S1_9HYME</name>
<dbReference type="GO" id="GO:0005793">
    <property type="term" value="C:endoplasmic reticulum-Golgi intermediate compartment"/>
    <property type="evidence" value="ECO:0007669"/>
    <property type="project" value="UniProtKB-UniRule"/>
</dbReference>
<dbReference type="GO" id="GO:0006888">
    <property type="term" value="P:endoplasmic reticulum to Golgi vesicle-mediated transport"/>
    <property type="evidence" value="ECO:0007669"/>
    <property type="project" value="UniProtKB-UniRule"/>
</dbReference>
<feature type="transmembrane region" description="Helical" evidence="9">
    <location>
        <begin position="179"/>
        <end position="198"/>
    </location>
</feature>
<proteinExistence type="inferred from homology"/>
<reference evidence="11" key="1">
    <citation type="submission" date="2021-08" db="EMBL/GenBank/DDBJ databases">
        <authorList>
            <person name="Misof B."/>
            <person name="Oliver O."/>
            <person name="Podsiadlowski L."/>
            <person name="Donath A."/>
            <person name="Peters R."/>
            <person name="Mayer C."/>
            <person name="Rust J."/>
            <person name="Gunkel S."/>
            <person name="Lesny P."/>
            <person name="Martin S."/>
            <person name="Oeyen J.P."/>
            <person name="Petersen M."/>
            <person name="Panagiotis P."/>
            <person name="Wilbrandt J."/>
            <person name="Tanja T."/>
        </authorList>
    </citation>
    <scope>NUCLEOTIDE SEQUENCE</scope>
    <source>
        <strain evidence="11">GBR_01_08_01A</strain>
        <tissue evidence="11">Thorax + abdomen</tissue>
    </source>
</reference>
<gene>
    <name evidence="11" type="ORF">KPH14_011178</name>
</gene>
<protein>
    <recommendedName>
        <fullName evidence="9">Protein YIF1</fullName>
    </recommendedName>
</protein>
<keyword evidence="5 9" id="KW-0653">Protein transport</keyword>
<keyword evidence="3 9" id="KW-0812">Transmembrane</keyword>
<evidence type="ECO:0000313" key="11">
    <source>
        <dbReference type="EMBL" id="KAK2575440.1"/>
    </source>
</evidence>
<evidence type="ECO:0000256" key="8">
    <source>
        <dbReference type="ARBA" id="ARBA00023136"/>
    </source>
</evidence>
<dbReference type="AlphaFoldDB" id="A0AAD9R9S1"/>
<dbReference type="GO" id="GO:0030134">
    <property type="term" value="C:COPII-coated ER to Golgi transport vesicle"/>
    <property type="evidence" value="ECO:0007669"/>
    <property type="project" value="TreeGrafter"/>
</dbReference>
<keyword evidence="7 9" id="KW-0333">Golgi apparatus</keyword>
<comment type="subcellular location">
    <subcellularLocation>
        <location evidence="9">Endoplasmic reticulum membrane</location>
        <topology evidence="9">Multi-pass membrane protein</topology>
    </subcellularLocation>
    <subcellularLocation>
        <location evidence="9">Golgi apparatus membrane</location>
        <topology evidence="9">Multi-pass membrane protein</topology>
    </subcellularLocation>
</comment>
<dbReference type="EMBL" id="JAIFRP010004413">
    <property type="protein sequence ID" value="KAK2575440.1"/>
    <property type="molecule type" value="Genomic_DNA"/>
</dbReference>
<feature type="transmembrane region" description="Helical" evidence="9">
    <location>
        <begin position="210"/>
        <end position="233"/>
    </location>
</feature>
<evidence type="ECO:0000256" key="1">
    <source>
        <dbReference type="ARBA" id="ARBA00009727"/>
    </source>
</evidence>
<feature type="transmembrane region" description="Helical" evidence="9">
    <location>
        <begin position="285"/>
        <end position="305"/>
    </location>
</feature>
<dbReference type="GO" id="GO:0005789">
    <property type="term" value="C:endoplasmic reticulum membrane"/>
    <property type="evidence" value="ECO:0007669"/>
    <property type="project" value="UniProtKB-SubCell"/>
</dbReference>
<feature type="compositionally biased region" description="Polar residues" evidence="10">
    <location>
        <begin position="22"/>
        <end position="35"/>
    </location>
</feature>
<feature type="compositionally biased region" description="Pro residues" evidence="10">
    <location>
        <begin position="58"/>
        <end position="68"/>
    </location>
</feature>
<keyword evidence="8 9" id="KW-0472">Membrane</keyword>
<evidence type="ECO:0000256" key="7">
    <source>
        <dbReference type="ARBA" id="ARBA00023034"/>
    </source>
</evidence>
<feature type="region of interest" description="Disordered" evidence="10">
    <location>
        <begin position="1"/>
        <end position="35"/>
    </location>
</feature>
<dbReference type="InterPro" id="IPR005578">
    <property type="entry name" value="Yif1_fam"/>
</dbReference>
<dbReference type="GO" id="GO:0000139">
    <property type="term" value="C:Golgi membrane"/>
    <property type="evidence" value="ECO:0007669"/>
    <property type="project" value="UniProtKB-SubCell"/>
</dbReference>
<feature type="transmembrane region" description="Helical" evidence="9">
    <location>
        <begin position="133"/>
        <end position="153"/>
    </location>
</feature>
<evidence type="ECO:0000256" key="4">
    <source>
        <dbReference type="ARBA" id="ARBA00022824"/>
    </source>
</evidence>
<dbReference type="PANTHER" id="PTHR14083:SF0">
    <property type="entry name" value="YIP1D-INTERACTING FACTOR 1, ISOFORM C"/>
    <property type="match status" value="1"/>
</dbReference>
<evidence type="ECO:0000256" key="10">
    <source>
        <dbReference type="SAM" id="MobiDB-lite"/>
    </source>
</evidence>
<comment type="caution">
    <text evidence="11">The sequence shown here is derived from an EMBL/GenBank/DDBJ whole genome shotgun (WGS) entry which is preliminary data.</text>
</comment>
<evidence type="ECO:0000256" key="5">
    <source>
        <dbReference type="ARBA" id="ARBA00022927"/>
    </source>
</evidence>
<evidence type="ECO:0000256" key="2">
    <source>
        <dbReference type="ARBA" id="ARBA00022448"/>
    </source>
</evidence>
<keyword evidence="12" id="KW-1185">Reference proteome</keyword>
<dbReference type="GO" id="GO:0015031">
    <property type="term" value="P:protein transport"/>
    <property type="evidence" value="ECO:0007669"/>
    <property type="project" value="UniProtKB-KW"/>
</dbReference>
<dbReference type="Pfam" id="PF03878">
    <property type="entry name" value="YIF1"/>
    <property type="match status" value="1"/>
</dbReference>